<dbReference type="Pfam" id="PF01566">
    <property type="entry name" value="Nramp"/>
    <property type="match status" value="1"/>
</dbReference>
<dbReference type="GO" id="GO:0005886">
    <property type="term" value="C:plasma membrane"/>
    <property type="evidence" value="ECO:0007669"/>
    <property type="project" value="TreeGrafter"/>
</dbReference>
<feature type="transmembrane region" description="Helical" evidence="6">
    <location>
        <begin position="167"/>
        <end position="187"/>
    </location>
</feature>
<dbReference type="STRING" id="1123285.SAMN05660235_01697"/>
<protein>
    <submittedName>
        <fullName evidence="7">Natural resistance-associated macrophage protein</fullName>
    </submittedName>
</protein>
<feature type="transmembrane region" description="Helical" evidence="6">
    <location>
        <begin position="50"/>
        <end position="71"/>
    </location>
</feature>
<feature type="transmembrane region" description="Helical" evidence="6">
    <location>
        <begin position="454"/>
        <end position="475"/>
    </location>
</feature>
<dbReference type="EMBL" id="FNBU01000011">
    <property type="protein sequence ID" value="SDF46452.1"/>
    <property type="molecule type" value="Genomic_DNA"/>
</dbReference>
<dbReference type="GO" id="GO:0005384">
    <property type="term" value="F:manganese ion transmembrane transporter activity"/>
    <property type="evidence" value="ECO:0007669"/>
    <property type="project" value="TreeGrafter"/>
</dbReference>
<dbReference type="PANTHER" id="PTHR11706:SF33">
    <property type="entry name" value="NATURAL RESISTANCE-ASSOCIATED MACROPHAGE PROTEIN 2"/>
    <property type="match status" value="1"/>
</dbReference>
<evidence type="ECO:0000256" key="1">
    <source>
        <dbReference type="ARBA" id="ARBA00004141"/>
    </source>
</evidence>
<dbReference type="NCBIfam" id="NF037982">
    <property type="entry name" value="Nramp_1"/>
    <property type="match status" value="1"/>
</dbReference>
<keyword evidence="3 6" id="KW-0812">Transmembrane</keyword>
<evidence type="ECO:0000313" key="7">
    <source>
        <dbReference type="EMBL" id="SDF46452.1"/>
    </source>
</evidence>
<name>A0A1G7LA70_9FIRM</name>
<evidence type="ECO:0000256" key="6">
    <source>
        <dbReference type="SAM" id="Phobius"/>
    </source>
</evidence>
<evidence type="ECO:0000256" key="5">
    <source>
        <dbReference type="ARBA" id="ARBA00023136"/>
    </source>
</evidence>
<dbReference type="PANTHER" id="PTHR11706">
    <property type="entry name" value="SOLUTE CARRIER PROTEIN FAMILY 11 MEMBER"/>
    <property type="match status" value="1"/>
</dbReference>
<feature type="transmembrane region" description="Helical" evidence="6">
    <location>
        <begin position="298"/>
        <end position="322"/>
    </location>
</feature>
<keyword evidence="5 6" id="KW-0472">Membrane</keyword>
<dbReference type="InterPro" id="IPR001046">
    <property type="entry name" value="NRAMP_fam"/>
</dbReference>
<evidence type="ECO:0000256" key="2">
    <source>
        <dbReference type="ARBA" id="ARBA00022448"/>
    </source>
</evidence>
<sequence length="479" mass="52439">MSEKALFKYPEPDERLLGGWKGLLAFMGPGFILASATVGSGEVFFAPRGAAIFGYGILWCLLLGALAKGFMSYSGTRYIVLTGEHPVARWGQLFPGPKNWFPVLMGLLAIASFPSWVGGLANLLGNMTMMLTGGSLSVPLWATIYILGTLAIVLAGGYSWVEKSQTAIVVTMVITTLIALFASKPAWGQILLGMIPSLPVYEPWVVAKYPDVASRKIWLEMVAYVGAIGGGIYDYIGYVGLYRAKGWGVFGLPNFREIEEKILTAKCDKTLPLPTEKEEVTKAMTWLKAAQVDTTVSFGALLLITVAFTALGAAMLHTAQLIPAGNKLLEHQARFLTFLHPSLVYLYYLGVWCALWGTLYSIMELYPSTTYETFAPVFKWVREKGRQGCAKFVYVYIVAVGLAYNWFGFNVVTILTIGGLLGGTLGCGLWALAQVWTESRMLPLEYRMAPWVRYATIASGLFLLTMAALSIGQQFGFIK</sequence>
<gene>
    <name evidence="7" type="ORF">SAMN05660235_01697</name>
</gene>
<feature type="transmembrane region" description="Helical" evidence="6">
    <location>
        <begin position="413"/>
        <end position="433"/>
    </location>
</feature>
<dbReference type="GO" id="GO:0015086">
    <property type="term" value="F:cadmium ion transmembrane transporter activity"/>
    <property type="evidence" value="ECO:0007669"/>
    <property type="project" value="TreeGrafter"/>
</dbReference>
<keyword evidence="4 6" id="KW-1133">Transmembrane helix</keyword>
<evidence type="ECO:0000313" key="8">
    <source>
        <dbReference type="Proteomes" id="UP000243333"/>
    </source>
</evidence>
<dbReference type="GO" id="GO:0034755">
    <property type="term" value="P:iron ion transmembrane transport"/>
    <property type="evidence" value="ECO:0007669"/>
    <property type="project" value="TreeGrafter"/>
</dbReference>
<evidence type="ECO:0000256" key="4">
    <source>
        <dbReference type="ARBA" id="ARBA00022989"/>
    </source>
</evidence>
<reference evidence="8" key="1">
    <citation type="submission" date="2016-10" db="EMBL/GenBank/DDBJ databases">
        <authorList>
            <person name="Varghese N."/>
            <person name="Submissions S."/>
        </authorList>
    </citation>
    <scope>NUCLEOTIDE SEQUENCE [LARGE SCALE GENOMIC DNA]</scope>
    <source>
        <strain evidence="8">DSM 23256</strain>
    </source>
</reference>
<dbReference type="Proteomes" id="UP000243333">
    <property type="component" value="Unassembled WGS sequence"/>
</dbReference>
<comment type="subcellular location">
    <subcellularLocation>
        <location evidence="1">Membrane</location>
        <topology evidence="1">Multi-pass membrane protein</topology>
    </subcellularLocation>
</comment>
<feature type="transmembrane region" description="Helical" evidence="6">
    <location>
        <begin position="136"/>
        <end position="161"/>
    </location>
</feature>
<feature type="transmembrane region" description="Helical" evidence="6">
    <location>
        <begin position="342"/>
        <end position="362"/>
    </location>
</feature>
<keyword evidence="8" id="KW-1185">Reference proteome</keyword>
<dbReference type="AlphaFoldDB" id="A0A1G7LA70"/>
<feature type="transmembrane region" description="Helical" evidence="6">
    <location>
        <begin position="20"/>
        <end position="38"/>
    </location>
</feature>
<feature type="transmembrane region" description="Helical" evidence="6">
    <location>
        <begin position="389"/>
        <end position="407"/>
    </location>
</feature>
<dbReference type="OrthoDB" id="9787548at2"/>
<accession>A0A1G7LA70</accession>
<proteinExistence type="predicted"/>
<feature type="transmembrane region" description="Helical" evidence="6">
    <location>
        <begin position="100"/>
        <end position="124"/>
    </location>
</feature>
<organism evidence="7 8">
    <name type="scientific">Sporolituus thermophilus DSM 23256</name>
    <dbReference type="NCBI Taxonomy" id="1123285"/>
    <lineage>
        <taxon>Bacteria</taxon>
        <taxon>Bacillati</taxon>
        <taxon>Bacillota</taxon>
        <taxon>Negativicutes</taxon>
        <taxon>Selenomonadales</taxon>
        <taxon>Sporomusaceae</taxon>
        <taxon>Sporolituus</taxon>
    </lineage>
</organism>
<evidence type="ECO:0000256" key="3">
    <source>
        <dbReference type="ARBA" id="ARBA00022692"/>
    </source>
</evidence>
<keyword evidence="2" id="KW-0813">Transport</keyword>
<dbReference type="RefSeq" id="WP_093689917.1">
    <property type="nucleotide sequence ID" value="NZ_FNBU01000011.1"/>
</dbReference>